<dbReference type="InterPro" id="IPR047640">
    <property type="entry name" value="RpiR-like"/>
</dbReference>
<dbReference type="InterPro" id="IPR036388">
    <property type="entry name" value="WH-like_DNA-bd_sf"/>
</dbReference>
<comment type="caution">
    <text evidence="6">The sequence shown here is derived from an EMBL/GenBank/DDBJ whole genome shotgun (WGS) entry which is preliminary data.</text>
</comment>
<keyword evidence="3" id="KW-0804">Transcription</keyword>
<evidence type="ECO:0000313" key="7">
    <source>
        <dbReference type="Proteomes" id="UP000477488"/>
    </source>
</evidence>
<dbReference type="InterPro" id="IPR035472">
    <property type="entry name" value="RpiR-like_SIS"/>
</dbReference>
<dbReference type="Gene3D" id="3.40.50.10490">
    <property type="entry name" value="Glucose-6-phosphate isomerase like protein, domain 1"/>
    <property type="match status" value="1"/>
</dbReference>
<organism evidence="6 7">
    <name type="scientific">Desulfovibrio porci</name>
    <dbReference type="NCBI Taxonomy" id="2605782"/>
    <lineage>
        <taxon>Bacteria</taxon>
        <taxon>Pseudomonadati</taxon>
        <taxon>Thermodesulfobacteriota</taxon>
        <taxon>Desulfovibrionia</taxon>
        <taxon>Desulfovibrionales</taxon>
        <taxon>Desulfovibrionaceae</taxon>
        <taxon>Desulfovibrio</taxon>
    </lineage>
</organism>
<evidence type="ECO:0000259" key="5">
    <source>
        <dbReference type="PROSITE" id="PS51464"/>
    </source>
</evidence>
<dbReference type="GO" id="GO:0003700">
    <property type="term" value="F:DNA-binding transcription factor activity"/>
    <property type="evidence" value="ECO:0007669"/>
    <property type="project" value="InterPro"/>
</dbReference>
<evidence type="ECO:0000259" key="4">
    <source>
        <dbReference type="PROSITE" id="PS51071"/>
    </source>
</evidence>
<dbReference type="InterPro" id="IPR009057">
    <property type="entry name" value="Homeodomain-like_sf"/>
</dbReference>
<evidence type="ECO:0000256" key="2">
    <source>
        <dbReference type="ARBA" id="ARBA00023125"/>
    </source>
</evidence>
<feature type="domain" description="HTH rpiR-type" evidence="4">
    <location>
        <begin position="7"/>
        <end position="83"/>
    </location>
</feature>
<dbReference type="PROSITE" id="PS51464">
    <property type="entry name" value="SIS"/>
    <property type="match status" value="1"/>
</dbReference>
<evidence type="ECO:0000256" key="3">
    <source>
        <dbReference type="ARBA" id="ARBA00023163"/>
    </source>
</evidence>
<keyword evidence="7" id="KW-1185">Reference proteome</keyword>
<dbReference type="InterPro" id="IPR046348">
    <property type="entry name" value="SIS_dom_sf"/>
</dbReference>
<proteinExistence type="predicted"/>
<sequence>MVNEMVQKLLDEIKTAIPTLPALQKKVGIFICEHPQMLGLLSLSEFAERIGVSRPTVSRFCRSLGYKGFLEFSRSVQRVIEDDISHAGFFRHAYAQNACAAAGGVAHAVVERDMINMHKLLNNLPAEAISRCVKKMRECVSISVVGRMSAYPFAVYFEQLLAKISDKVCSLSGSDVMQAAAISRLDEHSLVFCIAFPRYSRVAVDLAAQAKRRKAVVVGITNSEFSPLAPLSDILFTLDVDIVSYIDLMGPVMALINILCVEFGHAQYTATEQRLRDYDALVEESFFLRNATHAKH</sequence>
<keyword evidence="1" id="KW-0805">Transcription regulation</keyword>
<protein>
    <submittedName>
        <fullName evidence="6">MurR/RpiR family transcriptional regulator</fullName>
    </submittedName>
</protein>
<dbReference type="PROSITE" id="PS51071">
    <property type="entry name" value="HTH_RPIR"/>
    <property type="match status" value="1"/>
</dbReference>
<evidence type="ECO:0000313" key="6">
    <source>
        <dbReference type="EMBL" id="MSS27488.1"/>
    </source>
</evidence>
<keyword evidence="2" id="KW-0238">DNA-binding</keyword>
<dbReference type="SUPFAM" id="SSF46689">
    <property type="entry name" value="Homeodomain-like"/>
    <property type="match status" value="1"/>
</dbReference>
<dbReference type="GO" id="GO:1901135">
    <property type="term" value="P:carbohydrate derivative metabolic process"/>
    <property type="evidence" value="ECO:0007669"/>
    <property type="project" value="InterPro"/>
</dbReference>
<feature type="domain" description="SIS" evidence="5">
    <location>
        <begin position="132"/>
        <end position="269"/>
    </location>
</feature>
<dbReference type="SUPFAM" id="SSF53697">
    <property type="entry name" value="SIS domain"/>
    <property type="match status" value="1"/>
</dbReference>
<dbReference type="CDD" id="cd00093">
    <property type="entry name" value="HTH_XRE"/>
    <property type="match status" value="1"/>
</dbReference>
<gene>
    <name evidence="6" type="ORF">FYJ44_05360</name>
</gene>
<dbReference type="PANTHER" id="PTHR30514">
    <property type="entry name" value="GLUCOKINASE"/>
    <property type="match status" value="1"/>
</dbReference>
<dbReference type="GO" id="GO:0097367">
    <property type="term" value="F:carbohydrate derivative binding"/>
    <property type="evidence" value="ECO:0007669"/>
    <property type="project" value="InterPro"/>
</dbReference>
<dbReference type="AlphaFoldDB" id="A0A6L5XK38"/>
<dbReference type="InterPro" id="IPR001387">
    <property type="entry name" value="Cro/C1-type_HTH"/>
</dbReference>
<accession>A0A6L5XK38</accession>
<evidence type="ECO:0000256" key="1">
    <source>
        <dbReference type="ARBA" id="ARBA00023015"/>
    </source>
</evidence>
<dbReference type="InterPro" id="IPR000281">
    <property type="entry name" value="HTH_RpiR"/>
</dbReference>
<dbReference type="GO" id="GO:0003677">
    <property type="term" value="F:DNA binding"/>
    <property type="evidence" value="ECO:0007669"/>
    <property type="project" value="UniProtKB-KW"/>
</dbReference>
<dbReference type="Proteomes" id="UP000477488">
    <property type="component" value="Unassembled WGS sequence"/>
</dbReference>
<dbReference type="InterPro" id="IPR001347">
    <property type="entry name" value="SIS_dom"/>
</dbReference>
<dbReference type="Pfam" id="PF01380">
    <property type="entry name" value="SIS"/>
    <property type="match status" value="1"/>
</dbReference>
<dbReference type="CDD" id="cd05013">
    <property type="entry name" value="SIS_RpiR"/>
    <property type="match status" value="1"/>
</dbReference>
<dbReference type="Gene3D" id="1.10.10.10">
    <property type="entry name" value="Winged helix-like DNA-binding domain superfamily/Winged helix DNA-binding domain"/>
    <property type="match status" value="1"/>
</dbReference>
<reference evidence="6 7" key="1">
    <citation type="submission" date="2019-09" db="EMBL/GenBank/DDBJ databases">
        <title>In-depth cultivation of the pig gut microbiome towards novel bacterial diversity and tailored functional studies.</title>
        <authorList>
            <person name="Wylensek D."/>
            <person name="Hitch T.C.A."/>
            <person name="Clavel T."/>
        </authorList>
    </citation>
    <scope>NUCLEOTIDE SEQUENCE [LARGE SCALE GENOMIC DNA]</scope>
    <source>
        <strain evidence="6 7">PG-178-WT-4</strain>
    </source>
</reference>
<dbReference type="PANTHER" id="PTHR30514:SF18">
    <property type="entry name" value="RPIR-FAMILY TRANSCRIPTIONAL REGULATOR"/>
    <property type="match status" value="1"/>
</dbReference>
<dbReference type="Pfam" id="PF01418">
    <property type="entry name" value="HTH_6"/>
    <property type="match status" value="1"/>
</dbReference>
<dbReference type="EMBL" id="VUMH01000004">
    <property type="protein sequence ID" value="MSS27488.1"/>
    <property type="molecule type" value="Genomic_DNA"/>
</dbReference>
<name>A0A6L5XK38_9BACT</name>